<evidence type="ECO:0000313" key="5">
    <source>
        <dbReference type="Proteomes" id="UP000828390"/>
    </source>
</evidence>
<keyword evidence="5" id="KW-1185">Reference proteome</keyword>
<evidence type="ECO:0000256" key="2">
    <source>
        <dbReference type="SAM" id="SignalP"/>
    </source>
</evidence>
<sequence length="365" mass="41051">MRGKFILIVLLVFLNSPSNSKIAHAFEKLESLKAILNELRQFQESVSEPSLEAPGYISFNVNPFQYGEYGKTDPLERKPHLSKSPRATGYRAVYNKQTKRYFEHVSESTLPAVISNTEIRKFPYYNVVKLSSGCTGTLITNEHVLTSAHCVHDGEGFKNNMEMLKVKVPNKIGFRIHYILKINVPIRWLKMRFLPDIARAAFDYAVLQLDLPVGGRDTFMQLTLPTTKILHSDLNFLSFNTANSYWLQESTCLARDNLLLFSGSVALRTCESTIGNSGAAVFTESVLSRNKIVGLLSNTLSPTTGSFLGENKSLNTITLLTMDKCVDICAMIHPLGEKYEVCELVKNSNQEYLQVATRRLMPFFG</sequence>
<dbReference type="SUPFAM" id="SSF50494">
    <property type="entry name" value="Trypsin-like serine proteases"/>
    <property type="match status" value="1"/>
</dbReference>
<accession>A0A9D4GLG4</accession>
<feature type="chain" id="PRO_5039204189" description="Peptidase S1 domain-containing protein" evidence="2">
    <location>
        <begin position="26"/>
        <end position="365"/>
    </location>
</feature>
<dbReference type="Gene3D" id="2.40.10.10">
    <property type="entry name" value="Trypsin-like serine proteases"/>
    <property type="match status" value="2"/>
</dbReference>
<keyword evidence="1 2" id="KW-0732">Signal</keyword>
<dbReference type="Proteomes" id="UP000828390">
    <property type="component" value="Unassembled WGS sequence"/>
</dbReference>
<dbReference type="OrthoDB" id="10037376at2759"/>
<comment type="caution">
    <text evidence="4">The sequence shown here is derived from an EMBL/GenBank/DDBJ whole genome shotgun (WGS) entry which is preliminary data.</text>
</comment>
<dbReference type="GO" id="GO:0004252">
    <property type="term" value="F:serine-type endopeptidase activity"/>
    <property type="evidence" value="ECO:0007669"/>
    <property type="project" value="InterPro"/>
</dbReference>
<feature type="domain" description="Peptidase S1" evidence="3">
    <location>
        <begin position="116"/>
        <end position="226"/>
    </location>
</feature>
<dbReference type="PANTHER" id="PTHR15462">
    <property type="entry name" value="SERINE PROTEASE"/>
    <property type="match status" value="1"/>
</dbReference>
<dbReference type="AlphaFoldDB" id="A0A9D4GLG4"/>
<dbReference type="EMBL" id="JAIWYP010000005">
    <property type="protein sequence ID" value="KAH3819038.1"/>
    <property type="molecule type" value="Genomic_DNA"/>
</dbReference>
<organism evidence="4 5">
    <name type="scientific">Dreissena polymorpha</name>
    <name type="common">Zebra mussel</name>
    <name type="synonym">Mytilus polymorpha</name>
    <dbReference type="NCBI Taxonomy" id="45954"/>
    <lineage>
        <taxon>Eukaryota</taxon>
        <taxon>Metazoa</taxon>
        <taxon>Spiralia</taxon>
        <taxon>Lophotrochozoa</taxon>
        <taxon>Mollusca</taxon>
        <taxon>Bivalvia</taxon>
        <taxon>Autobranchia</taxon>
        <taxon>Heteroconchia</taxon>
        <taxon>Euheterodonta</taxon>
        <taxon>Imparidentia</taxon>
        <taxon>Neoheterodontei</taxon>
        <taxon>Myida</taxon>
        <taxon>Dreissenoidea</taxon>
        <taxon>Dreissenidae</taxon>
        <taxon>Dreissena</taxon>
    </lineage>
</organism>
<proteinExistence type="predicted"/>
<dbReference type="InterPro" id="IPR009003">
    <property type="entry name" value="Peptidase_S1_PA"/>
</dbReference>
<dbReference type="PANTHER" id="PTHR15462:SF8">
    <property type="entry name" value="SERINE PROTEASE"/>
    <property type="match status" value="1"/>
</dbReference>
<evidence type="ECO:0000313" key="4">
    <source>
        <dbReference type="EMBL" id="KAH3819038.1"/>
    </source>
</evidence>
<dbReference type="InterPro" id="IPR050966">
    <property type="entry name" value="Glutamyl_endopeptidase"/>
</dbReference>
<dbReference type="Pfam" id="PF00089">
    <property type="entry name" value="Trypsin"/>
    <property type="match status" value="1"/>
</dbReference>
<name>A0A9D4GLG4_DREPO</name>
<gene>
    <name evidence="4" type="ORF">DPMN_120768</name>
</gene>
<reference evidence="4" key="1">
    <citation type="journal article" date="2019" name="bioRxiv">
        <title>The Genome of the Zebra Mussel, Dreissena polymorpha: A Resource for Invasive Species Research.</title>
        <authorList>
            <person name="McCartney M.A."/>
            <person name="Auch B."/>
            <person name="Kono T."/>
            <person name="Mallez S."/>
            <person name="Zhang Y."/>
            <person name="Obille A."/>
            <person name="Becker A."/>
            <person name="Abrahante J.E."/>
            <person name="Garbe J."/>
            <person name="Badalamenti J.P."/>
            <person name="Herman A."/>
            <person name="Mangelson H."/>
            <person name="Liachko I."/>
            <person name="Sullivan S."/>
            <person name="Sone E.D."/>
            <person name="Koren S."/>
            <person name="Silverstein K.A.T."/>
            <person name="Beckman K.B."/>
            <person name="Gohl D.M."/>
        </authorList>
    </citation>
    <scope>NUCLEOTIDE SEQUENCE</scope>
    <source>
        <strain evidence="4">Duluth1</strain>
        <tissue evidence="4">Whole animal</tissue>
    </source>
</reference>
<dbReference type="InterPro" id="IPR001254">
    <property type="entry name" value="Trypsin_dom"/>
</dbReference>
<evidence type="ECO:0000259" key="3">
    <source>
        <dbReference type="Pfam" id="PF00089"/>
    </source>
</evidence>
<evidence type="ECO:0000256" key="1">
    <source>
        <dbReference type="ARBA" id="ARBA00022729"/>
    </source>
</evidence>
<protein>
    <recommendedName>
        <fullName evidence="3">Peptidase S1 domain-containing protein</fullName>
    </recommendedName>
</protein>
<reference evidence="4" key="2">
    <citation type="submission" date="2020-11" db="EMBL/GenBank/DDBJ databases">
        <authorList>
            <person name="McCartney M.A."/>
            <person name="Auch B."/>
            <person name="Kono T."/>
            <person name="Mallez S."/>
            <person name="Becker A."/>
            <person name="Gohl D.M."/>
            <person name="Silverstein K.A.T."/>
            <person name="Koren S."/>
            <person name="Bechman K.B."/>
            <person name="Herman A."/>
            <person name="Abrahante J.E."/>
            <person name="Garbe J."/>
        </authorList>
    </citation>
    <scope>NUCLEOTIDE SEQUENCE</scope>
    <source>
        <strain evidence="4">Duluth1</strain>
        <tissue evidence="4">Whole animal</tissue>
    </source>
</reference>
<dbReference type="InterPro" id="IPR043504">
    <property type="entry name" value="Peptidase_S1_PA_chymotrypsin"/>
</dbReference>
<dbReference type="GO" id="GO:0006508">
    <property type="term" value="P:proteolysis"/>
    <property type="evidence" value="ECO:0007669"/>
    <property type="project" value="InterPro"/>
</dbReference>
<feature type="signal peptide" evidence="2">
    <location>
        <begin position="1"/>
        <end position="25"/>
    </location>
</feature>